<comment type="caution">
    <text evidence="2">The sequence shown here is derived from an EMBL/GenBank/DDBJ whole genome shotgun (WGS) entry which is preliminary data.</text>
</comment>
<name>A0AAV6IW63_9ERIC</name>
<sequence>MISEIVTRKRKVGRPRSQPQQKQALTHDTTHPPSHPSSSSTSAQANTMIQAWSRQIFRIKSWCSGNKLKVQFDVNNKPLGDEGTTLTGQLGIMVRNSYRVPLTYLNRKSVPNHIKEGIWKEVQDNLEFCTDEFKSACMDSYRRIYKDNKAKIKAEHYTAYMFPNADPNVASRVPSFVDPD</sequence>
<dbReference type="AlphaFoldDB" id="A0AAV6IW63"/>
<feature type="region of interest" description="Disordered" evidence="1">
    <location>
        <begin position="1"/>
        <end position="45"/>
    </location>
</feature>
<dbReference type="PANTHER" id="PTHR33144">
    <property type="entry name" value="OS10G0409366 PROTEIN-RELATED"/>
    <property type="match status" value="1"/>
</dbReference>
<dbReference type="EMBL" id="JACTNZ010000009">
    <property type="protein sequence ID" value="KAG5531808.1"/>
    <property type="molecule type" value="Genomic_DNA"/>
</dbReference>
<dbReference type="PANTHER" id="PTHR33144:SF52">
    <property type="match status" value="1"/>
</dbReference>
<accession>A0AAV6IW63</accession>
<keyword evidence="3" id="KW-1185">Reference proteome</keyword>
<evidence type="ECO:0000313" key="2">
    <source>
        <dbReference type="EMBL" id="KAG5531808.1"/>
    </source>
</evidence>
<proteinExistence type="predicted"/>
<gene>
    <name evidence="2" type="ORF">RHGRI_026432</name>
</gene>
<organism evidence="2 3">
    <name type="scientific">Rhododendron griersonianum</name>
    <dbReference type="NCBI Taxonomy" id="479676"/>
    <lineage>
        <taxon>Eukaryota</taxon>
        <taxon>Viridiplantae</taxon>
        <taxon>Streptophyta</taxon>
        <taxon>Embryophyta</taxon>
        <taxon>Tracheophyta</taxon>
        <taxon>Spermatophyta</taxon>
        <taxon>Magnoliopsida</taxon>
        <taxon>eudicotyledons</taxon>
        <taxon>Gunneridae</taxon>
        <taxon>Pentapetalae</taxon>
        <taxon>asterids</taxon>
        <taxon>Ericales</taxon>
        <taxon>Ericaceae</taxon>
        <taxon>Ericoideae</taxon>
        <taxon>Rhodoreae</taxon>
        <taxon>Rhododendron</taxon>
    </lineage>
</organism>
<dbReference type="Proteomes" id="UP000823749">
    <property type="component" value="Chromosome 9"/>
</dbReference>
<evidence type="ECO:0000256" key="1">
    <source>
        <dbReference type="SAM" id="MobiDB-lite"/>
    </source>
</evidence>
<evidence type="ECO:0000313" key="3">
    <source>
        <dbReference type="Proteomes" id="UP000823749"/>
    </source>
</evidence>
<protein>
    <submittedName>
        <fullName evidence="2">Uncharacterized protein</fullName>
    </submittedName>
</protein>
<reference evidence="2" key="1">
    <citation type="submission" date="2020-08" db="EMBL/GenBank/DDBJ databases">
        <title>Plant Genome Project.</title>
        <authorList>
            <person name="Zhang R.-G."/>
        </authorList>
    </citation>
    <scope>NUCLEOTIDE SEQUENCE</scope>
    <source>
        <strain evidence="2">WSP0</strain>
        <tissue evidence="2">Leaf</tissue>
    </source>
</reference>